<accession>A0A2H3C5D5</accession>
<sequence length="160" mass="17103">MEQACGMEPLLAASHSPLSLPLLPSRSTLDTNTNGGNSGSTLVDHEGDVYAGVDLMTGIHPGAKYGDLKARPQVHSATGGDSPPRPMSRHRMIARWDRVPSEIAKAVVLGSRKQRLAKIMDCCHYSPDTPTEGGRPEDLGMRDVALMIGAGYGVDRNSLR</sequence>
<evidence type="ECO:0000256" key="1">
    <source>
        <dbReference type="SAM" id="MobiDB-lite"/>
    </source>
</evidence>
<keyword evidence="3" id="KW-1185">Reference proteome</keyword>
<organism evidence="2 3">
    <name type="scientific">Armillaria solidipes</name>
    <dbReference type="NCBI Taxonomy" id="1076256"/>
    <lineage>
        <taxon>Eukaryota</taxon>
        <taxon>Fungi</taxon>
        <taxon>Dikarya</taxon>
        <taxon>Basidiomycota</taxon>
        <taxon>Agaricomycotina</taxon>
        <taxon>Agaricomycetes</taxon>
        <taxon>Agaricomycetidae</taxon>
        <taxon>Agaricales</taxon>
        <taxon>Marasmiineae</taxon>
        <taxon>Physalacriaceae</taxon>
        <taxon>Armillaria</taxon>
    </lineage>
</organism>
<feature type="region of interest" description="Disordered" evidence="1">
    <location>
        <begin position="23"/>
        <end position="43"/>
    </location>
</feature>
<dbReference type="AlphaFoldDB" id="A0A2H3C5D5"/>
<protein>
    <submittedName>
        <fullName evidence="2">Uncharacterized protein</fullName>
    </submittedName>
</protein>
<evidence type="ECO:0000313" key="3">
    <source>
        <dbReference type="Proteomes" id="UP000218334"/>
    </source>
</evidence>
<reference evidence="3" key="1">
    <citation type="journal article" date="2017" name="Nat. Ecol. Evol.">
        <title>Genome expansion and lineage-specific genetic innovations in the forest pathogenic fungi Armillaria.</title>
        <authorList>
            <person name="Sipos G."/>
            <person name="Prasanna A.N."/>
            <person name="Walter M.C."/>
            <person name="O'Connor E."/>
            <person name="Balint B."/>
            <person name="Krizsan K."/>
            <person name="Kiss B."/>
            <person name="Hess J."/>
            <person name="Varga T."/>
            <person name="Slot J."/>
            <person name="Riley R."/>
            <person name="Boka B."/>
            <person name="Rigling D."/>
            <person name="Barry K."/>
            <person name="Lee J."/>
            <person name="Mihaltcheva S."/>
            <person name="LaButti K."/>
            <person name="Lipzen A."/>
            <person name="Waldron R."/>
            <person name="Moloney N.M."/>
            <person name="Sperisen C."/>
            <person name="Kredics L."/>
            <person name="Vagvoelgyi C."/>
            <person name="Patrignani A."/>
            <person name="Fitzpatrick D."/>
            <person name="Nagy I."/>
            <person name="Doyle S."/>
            <person name="Anderson J.B."/>
            <person name="Grigoriev I.V."/>
            <person name="Gueldener U."/>
            <person name="Muensterkoetter M."/>
            <person name="Nagy L.G."/>
        </authorList>
    </citation>
    <scope>NUCLEOTIDE SEQUENCE [LARGE SCALE GENOMIC DNA]</scope>
    <source>
        <strain evidence="3">28-4</strain>
    </source>
</reference>
<name>A0A2H3C5D5_9AGAR</name>
<feature type="compositionally biased region" description="Polar residues" evidence="1">
    <location>
        <begin position="26"/>
        <end position="41"/>
    </location>
</feature>
<proteinExistence type="predicted"/>
<gene>
    <name evidence="2" type="ORF">ARMSODRAFT_1016031</name>
</gene>
<evidence type="ECO:0000313" key="2">
    <source>
        <dbReference type="EMBL" id="PBK72027.1"/>
    </source>
</evidence>
<dbReference type="Proteomes" id="UP000218334">
    <property type="component" value="Unassembled WGS sequence"/>
</dbReference>
<dbReference type="EMBL" id="KZ293422">
    <property type="protein sequence ID" value="PBK72027.1"/>
    <property type="molecule type" value="Genomic_DNA"/>
</dbReference>